<evidence type="ECO:0000256" key="3">
    <source>
        <dbReference type="ARBA" id="ARBA00022989"/>
    </source>
</evidence>
<dbReference type="SUPFAM" id="SSF103481">
    <property type="entry name" value="Multidrug resistance efflux transporter EmrE"/>
    <property type="match status" value="1"/>
</dbReference>
<accession>A0ABU8PD62</accession>
<protein>
    <submittedName>
        <fullName evidence="7">DMT family transporter</fullName>
    </submittedName>
</protein>
<dbReference type="EMBL" id="JBBGZH010000001">
    <property type="protein sequence ID" value="MEJ5020175.1"/>
    <property type="molecule type" value="Genomic_DNA"/>
</dbReference>
<organism evidence="7 8">
    <name type="scientific">Ochrobactrum vermis</name>
    <dbReference type="NCBI Taxonomy" id="1827297"/>
    <lineage>
        <taxon>Bacteria</taxon>
        <taxon>Pseudomonadati</taxon>
        <taxon>Pseudomonadota</taxon>
        <taxon>Alphaproteobacteria</taxon>
        <taxon>Hyphomicrobiales</taxon>
        <taxon>Brucellaceae</taxon>
        <taxon>Brucella/Ochrobactrum group</taxon>
        <taxon>Ochrobactrum</taxon>
    </lineage>
</organism>
<feature type="transmembrane region" description="Helical" evidence="5">
    <location>
        <begin position="92"/>
        <end position="109"/>
    </location>
</feature>
<keyword evidence="2 5" id="KW-0812">Transmembrane</keyword>
<reference evidence="7 8" key="1">
    <citation type="submission" date="2023-12" db="EMBL/GenBank/DDBJ databases">
        <title>Gut-associated functions are favored during microbiome assembly across C. elegans life.</title>
        <authorList>
            <person name="Zimmermann J."/>
        </authorList>
    </citation>
    <scope>NUCLEOTIDE SEQUENCE [LARGE SCALE GENOMIC DNA]</scope>
    <source>
        <strain evidence="7 8">MYb71</strain>
    </source>
</reference>
<evidence type="ECO:0000313" key="7">
    <source>
        <dbReference type="EMBL" id="MEJ5020175.1"/>
    </source>
</evidence>
<dbReference type="PANTHER" id="PTHR32322">
    <property type="entry name" value="INNER MEMBRANE TRANSPORTER"/>
    <property type="match status" value="1"/>
</dbReference>
<name>A0ABU8PD62_9HYPH</name>
<sequence length="290" mass="30161">MRIAILTAISMLAFAANSLLARLALSNGDIDPLSYTGLRLVSGAVVLFALACITSRRTLISGMGNWSGAFALLFYAGAFSTAYVMIGAATGALILFASVQIGMIAWAIFWGDRPAILEWMGIAIAFLALLYLISPGLVAPKLSGTVLMMGAGLSWAAYSLLGRGSQSPLFDTAGNFVRCLPVGIIMIIVGLLKFNPTLAGATYAVVSGAIASGLGYTIWYNVLPELSRTRAALVQLTVPSIAALGGVLILGEPLSQRLLIATIGIVGGVALALLVAKRRTRVDDGPEKAN</sequence>
<dbReference type="PANTHER" id="PTHR32322:SF9">
    <property type="entry name" value="AMINO-ACID METABOLITE EFFLUX PUMP-RELATED"/>
    <property type="match status" value="1"/>
</dbReference>
<dbReference type="Pfam" id="PF00892">
    <property type="entry name" value="EamA"/>
    <property type="match status" value="2"/>
</dbReference>
<comment type="subcellular location">
    <subcellularLocation>
        <location evidence="1">Membrane</location>
        <topology evidence="1">Multi-pass membrane protein</topology>
    </subcellularLocation>
</comment>
<evidence type="ECO:0000256" key="1">
    <source>
        <dbReference type="ARBA" id="ARBA00004141"/>
    </source>
</evidence>
<evidence type="ECO:0000256" key="2">
    <source>
        <dbReference type="ARBA" id="ARBA00022692"/>
    </source>
</evidence>
<dbReference type="Proteomes" id="UP001375812">
    <property type="component" value="Unassembled WGS sequence"/>
</dbReference>
<dbReference type="InterPro" id="IPR000620">
    <property type="entry name" value="EamA_dom"/>
</dbReference>
<evidence type="ECO:0000259" key="6">
    <source>
        <dbReference type="Pfam" id="PF00892"/>
    </source>
</evidence>
<feature type="transmembrane region" description="Helical" evidence="5">
    <location>
        <begin position="36"/>
        <end position="54"/>
    </location>
</feature>
<dbReference type="InterPro" id="IPR050638">
    <property type="entry name" value="AA-Vitamin_Transporters"/>
</dbReference>
<feature type="transmembrane region" description="Helical" evidence="5">
    <location>
        <begin position="257"/>
        <end position="276"/>
    </location>
</feature>
<gene>
    <name evidence="7" type="ORF">WH297_10550</name>
</gene>
<evidence type="ECO:0000256" key="5">
    <source>
        <dbReference type="SAM" id="Phobius"/>
    </source>
</evidence>
<feature type="transmembrane region" description="Helical" evidence="5">
    <location>
        <begin position="144"/>
        <end position="161"/>
    </location>
</feature>
<feature type="domain" description="EamA" evidence="6">
    <location>
        <begin position="143"/>
        <end position="273"/>
    </location>
</feature>
<feature type="transmembrane region" description="Helical" evidence="5">
    <location>
        <begin position="66"/>
        <end position="86"/>
    </location>
</feature>
<feature type="transmembrane region" description="Helical" evidence="5">
    <location>
        <begin position="231"/>
        <end position="251"/>
    </location>
</feature>
<proteinExistence type="predicted"/>
<feature type="domain" description="EamA" evidence="6">
    <location>
        <begin position="3"/>
        <end position="132"/>
    </location>
</feature>
<keyword evidence="8" id="KW-1185">Reference proteome</keyword>
<keyword evidence="3 5" id="KW-1133">Transmembrane helix</keyword>
<evidence type="ECO:0000256" key="4">
    <source>
        <dbReference type="ARBA" id="ARBA00023136"/>
    </source>
</evidence>
<comment type="caution">
    <text evidence="7">The sequence shown here is derived from an EMBL/GenBank/DDBJ whole genome shotgun (WGS) entry which is preliminary data.</text>
</comment>
<dbReference type="RefSeq" id="WP_105542550.1">
    <property type="nucleotide sequence ID" value="NZ_JBBGZH010000001.1"/>
</dbReference>
<dbReference type="InterPro" id="IPR037185">
    <property type="entry name" value="EmrE-like"/>
</dbReference>
<keyword evidence="4 5" id="KW-0472">Membrane</keyword>
<evidence type="ECO:0000313" key="8">
    <source>
        <dbReference type="Proteomes" id="UP001375812"/>
    </source>
</evidence>
<feature type="transmembrane region" description="Helical" evidence="5">
    <location>
        <begin position="173"/>
        <end position="192"/>
    </location>
</feature>
<feature type="transmembrane region" description="Helical" evidence="5">
    <location>
        <begin position="198"/>
        <end position="219"/>
    </location>
</feature>
<feature type="transmembrane region" description="Helical" evidence="5">
    <location>
        <begin position="116"/>
        <end position="138"/>
    </location>
</feature>